<dbReference type="Proteomes" id="UP001158576">
    <property type="component" value="Chromosome 1"/>
</dbReference>
<accession>A0ABN7SX86</accession>
<evidence type="ECO:0000313" key="1">
    <source>
        <dbReference type="EMBL" id="CAG5105505.1"/>
    </source>
</evidence>
<gene>
    <name evidence="1" type="ORF">OKIOD_LOCUS10949</name>
</gene>
<reference evidence="1 2" key="1">
    <citation type="submission" date="2021-04" db="EMBL/GenBank/DDBJ databases">
        <authorList>
            <person name="Bliznina A."/>
        </authorList>
    </citation>
    <scope>NUCLEOTIDE SEQUENCE [LARGE SCALE GENOMIC DNA]</scope>
</reference>
<protein>
    <submittedName>
        <fullName evidence="1">Oidioi.mRNA.OKI2018_I69.chr1.g2184.t1.cds</fullName>
    </submittedName>
</protein>
<dbReference type="EMBL" id="OU015566">
    <property type="protein sequence ID" value="CAG5105505.1"/>
    <property type="molecule type" value="Genomic_DNA"/>
</dbReference>
<sequence>MVNLFYDTSININEEVNLDVQQEEEEPVRMFFAAETGCLFENETSQHINFSKNITNFCYPDCTELYFYETINELLFDRIFTELLSIGPYGPYRYDKEIANFFKAQFDDSIITTIPGRECRNSKWGMAFRNGEFPENEKSPGIPNEISIFAKETSADYPLANITFNVTETHKFHEFERATTNYSLGMDSEYDLKLCRLNQVLGIFYNFLYPTYENLGVISCPPTSVLCGNSYVLEFRRECNDFMDEIYNIPVDSTVLNVSE</sequence>
<proteinExistence type="predicted"/>
<organism evidence="1 2">
    <name type="scientific">Oikopleura dioica</name>
    <name type="common">Tunicate</name>
    <dbReference type="NCBI Taxonomy" id="34765"/>
    <lineage>
        <taxon>Eukaryota</taxon>
        <taxon>Metazoa</taxon>
        <taxon>Chordata</taxon>
        <taxon>Tunicata</taxon>
        <taxon>Appendicularia</taxon>
        <taxon>Copelata</taxon>
        <taxon>Oikopleuridae</taxon>
        <taxon>Oikopleura</taxon>
    </lineage>
</organism>
<name>A0ABN7SX86_OIKDI</name>
<keyword evidence="2" id="KW-1185">Reference proteome</keyword>
<evidence type="ECO:0000313" key="2">
    <source>
        <dbReference type="Proteomes" id="UP001158576"/>
    </source>
</evidence>